<dbReference type="NCBIfam" id="TIGR01552">
    <property type="entry name" value="phd_fam"/>
    <property type="match status" value="1"/>
</dbReference>
<dbReference type="InterPro" id="IPR036165">
    <property type="entry name" value="YefM-like_sf"/>
</dbReference>
<reference evidence="4 6" key="3">
    <citation type="submission" date="2016-10" db="EMBL/GenBank/DDBJ databases">
        <authorList>
            <person name="Varghese N."/>
            <person name="Submissions S."/>
        </authorList>
    </citation>
    <scope>NUCLEOTIDE SEQUENCE [LARGE SCALE GENOMIC DNA]</scope>
    <source>
        <strain evidence="4 6">CGMCC 1.6501</strain>
    </source>
</reference>
<dbReference type="EMBL" id="FOTB01000001">
    <property type="protein sequence ID" value="SFK51916.1"/>
    <property type="molecule type" value="Genomic_DNA"/>
</dbReference>
<proteinExistence type="inferred from homology"/>
<dbReference type="Proteomes" id="UP000034029">
    <property type="component" value="Chromosome"/>
</dbReference>
<accession>A0A0F7HJG8</accession>
<name>A0A0F7HJG8_9STAP</name>
<evidence type="ECO:0000313" key="6">
    <source>
        <dbReference type="Proteomes" id="UP000183090"/>
    </source>
</evidence>
<evidence type="ECO:0000313" key="5">
    <source>
        <dbReference type="Proteomes" id="UP000034029"/>
    </source>
</evidence>
<dbReference type="RefSeq" id="WP_046789706.1">
    <property type="nucleotide sequence ID" value="NZ_CP011366.1"/>
</dbReference>
<dbReference type="SUPFAM" id="SSF143120">
    <property type="entry name" value="YefM-like"/>
    <property type="match status" value="1"/>
</dbReference>
<reference evidence="3 5" key="1">
    <citation type="journal article" date="2015" name="Int. J. Syst. Evol. Microbiol.">
        <title>Complete genome sequence of Salinicoccus halodurans H3B36, isolated from the Qaidam Basin in China.</title>
        <authorList>
            <person name="Jiang K."/>
            <person name="Xue Y."/>
            <person name="Ma Y."/>
        </authorList>
    </citation>
    <scope>NUCLEOTIDE SEQUENCE [LARGE SCALE GENOMIC DNA]</scope>
    <source>
        <strain evidence="3 5">H3B36</strain>
    </source>
</reference>
<sequence>MDIMSPTDARKDFYSVLKRVNEDHQPVIINGSKENSNAVIISQEDWQSIQETLFLEQTGVMDKVRKRETDESGFTDIDDLDWDNI</sequence>
<dbReference type="Proteomes" id="UP000183090">
    <property type="component" value="Unassembled WGS sequence"/>
</dbReference>
<dbReference type="PANTHER" id="PTHR33713">
    <property type="entry name" value="ANTITOXIN YAFN-RELATED"/>
    <property type="match status" value="1"/>
</dbReference>
<dbReference type="PANTHER" id="PTHR33713:SF6">
    <property type="entry name" value="ANTITOXIN YEFM"/>
    <property type="match status" value="1"/>
</dbReference>
<dbReference type="EMBL" id="CP011366">
    <property type="protein sequence ID" value="AKG73516.1"/>
    <property type="molecule type" value="Genomic_DNA"/>
</dbReference>
<gene>
    <name evidence="3" type="ORF">AAT16_04380</name>
    <name evidence="4" type="ORF">SAMN05216235_0114</name>
</gene>
<evidence type="ECO:0000256" key="1">
    <source>
        <dbReference type="ARBA" id="ARBA00009981"/>
    </source>
</evidence>
<protein>
    <recommendedName>
        <fullName evidence="2">Antitoxin</fullName>
    </recommendedName>
</protein>
<dbReference type="KEGG" id="shv:AAT16_04380"/>
<organism evidence="4 6">
    <name type="scientific">Salinicoccus halodurans</name>
    <dbReference type="NCBI Taxonomy" id="407035"/>
    <lineage>
        <taxon>Bacteria</taxon>
        <taxon>Bacillati</taxon>
        <taxon>Bacillota</taxon>
        <taxon>Bacilli</taxon>
        <taxon>Bacillales</taxon>
        <taxon>Staphylococcaceae</taxon>
        <taxon>Salinicoccus</taxon>
    </lineage>
</organism>
<dbReference type="Gene3D" id="3.40.1620.10">
    <property type="entry name" value="YefM-like domain"/>
    <property type="match status" value="1"/>
</dbReference>
<reference evidence="5" key="2">
    <citation type="submission" date="2015-04" db="EMBL/GenBank/DDBJ databases">
        <title>Complete genome sequence of Salinicoccus halodurans strain H3B36, isolated from the Qaidam basin of China.</title>
        <authorList>
            <person name="Ma Y."/>
            <person name="Jiang K."/>
            <person name="Xue Y."/>
        </authorList>
    </citation>
    <scope>NUCLEOTIDE SEQUENCE [LARGE SCALE GENOMIC DNA]</scope>
    <source>
        <strain evidence="5">H3B36</strain>
    </source>
</reference>
<keyword evidence="5" id="KW-1185">Reference proteome</keyword>
<comment type="function">
    <text evidence="2">Antitoxin component of a type II toxin-antitoxin (TA) system.</text>
</comment>
<dbReference type="InterPro" id="IPR051405">
    <property type="entry name" value="phD/YefM_antitoxin"/>
</dbReference>
<dbReference type="InterPro" id="IPR006442">
    <property type="entry name" value="Antitoxin_Phd/YefM"/>
</dbReference>
<evidence type="ECO:0000256" key="2">
    <source>
        <dbReference type="RuleBase" id="RU362080"/>
    </source>
</evidence>
<evidence type="ECO:0000313" key="3">
    <source>
        <dbReference type="EMBL" id="AKG73516.1"/>
    </source>
</evidence>
<dbReference type="AlphaFoldDB" id="A0A0F7HJG8"/>
<evidence type="ECO:0000313" key="4">
    <source>
        <dbReference type="EMBL" id="SFK51916.1"/>
    </source>
</evidence>
<dbReference type="Pfam" id="PF02604">
    <property type="entry name" value="PhdYeFM_antitox"/>
    <property type="match status" value="1"/>
</dbReference>
<comment type="similarity">
    <text evidence="1 2">Belongs to the phD/YefM antitoxin family.</text>
</comment>
<dbReference type="OrthoDB" id="2427986at2"/>